<dbReference type="Pfam" id="PF09346">
    <property type="entry name" value="SMI1_KNR4"/>
    <property type="match status" value="1"/>
</dbReference>
<sequence length="210" mass="24471">MDEQLERIKNKLEQLKNLDTNYSVFGASTHKYRLNPPVSVAKIKKFESFYRTRLPDEYVAFLMIIGNGGAGPFYGLEPLEDVMFDDLDNKKPGSLLNPSKPFLHTEAWNQTFEPTVDAEENEEEYQKQRIQFEEKYFDKQQMNGVIAICNFGCAVRINLVVNGKEYGNIWTDDRSSDYGIHPSYELGNKEKINFLNWYELWLDNSLTKKV</sequence>
<dbReference type="AlphaFoldDB" id="A0A1I0SE54"/>
<dbReference type="Gene3D" id="3.40.1580.10">
    <property type="entry name" value="SMI1/KNR4-like"/>
    <property type="match status" value="1"/>
</dbReference>
<name>A0A1I0SE54_9BACT</name>
<dbReference type="OrthoDB" id="1190024at2"/>
<dbReference type="InterPro" id="IPR037883">
    <property type="entry name" value="Knr4/Smi1-like_sf"/>
</dbReference>
<dbReference type="RefSeq" id="WP_089904841.1">
    <property type="nucleotide sequence ID" value="NZ_FOJG01000003.1"/>
</dbReference>
<protein>
    <submittedName>
        <fullName evidence="2">SMI1 / KNR4 family (SUKH-1)</fullName>
    </submittedName>
</protein>
<dbReference type="SUPFAM" id="SSF160631">
    <property type="entry name" value="SMI1/KNR4-like"/>
    <property type="match status" value="1"/>
</dbReference>
<keyword evidence="3" id="KW-1185">Reference proteome</keyword>
<organism evidence="2 3">
    <name type="scientific">Chitinophaga arvensicola</name>
    <dbReference type="NCBI Taxonomy" id="29529"/>
    <lineage>
        <taxon>Bacteria</taxon>
        <taxon>Pseudomonadati</taxon>
        <taxon>Bacteroidota</taxon>
        <taxon>Chitinophagia</taxon>
        <taxon>Chitinophagales</taxon>
        <taxon>Chitinophagaceae</taxon>
        <taxon>Chitinophaga</taxon>
    </lineage>
</organism>
<evidence type="ECO:0000259" key="1">
    <source>
        <dbReference type="SMART" id="SM00860"/>
    </source>
</evidence>
<evidence type="ECO:0000313" key="2">
    <source>
        <dbReference type="EMBL" id="SEW57475.1"/>
    </source>
</evidence>
<dbReference type="Proteomes" id="UP000199310">
    <property type="component" value="Unassembled WGS sequence"/>
</dbReference>
<accession>A0A1I0SE54</accession>
<dbReference type="SMART" id="SM00860">
    <property type="entry name" value="SMI1_KNR4"/>
    <property type="match status" value="1"/>
</dbReference>
<feature type="domain" description="Knr4/Smi1-like" evidence="1">
    <location>
        <begin position="37"/>
        <end position="204"/>
    </location>
</feature>
<dbReference type="STRING" id="29529.SAMN04488122_6802"/>
<reference evidence="3" key="1">
    <citation type="submission" date="2016-10" db="EMBL/GenBank/DDBJ databases">
        <authorList>
            <person name="Varghese N."/>
            <person name="Submissions S."/>
        </authorList>
    </citation>
    <scope>NUCLEOTIDE SEQUENCE [LARGE SCALE GENOMIC DNA]</scope>
    <source>
        <strain evidence="3">DSM 3695</strain>
    </source>
</reference>
<dbReference type="EMBL" id="FOJG01000003">
    <property type="protein sequence ID" value="SEW57475.1"/>
    <property type="molecule type" value="Genomic_DNA"/>
</dbReference>
<gene>
    <name evidence="2" type="ORF">SAMN04488122_6802</name>
</gene>
<evidence type="ECO:0000313" key="3">
    <source>
        <dbReference type="Proteomes" id="UP000199310"/>
    </source>
</evidence>
<proteinExistence type="predicted"/>
<dbReference type="InterPro" id="IPR018958">
    <property type="entry name" value="Knr4/Smi1-like_dom"/>
</dbReference>